<keyword evidence="3" id="KW-0233">DNA recombination</keyword>
<evidence type="ECO:0000256" key="2">
    <source>
        <dbReference type="ARBA" id="ARBA00023125"/>
    </source>
</evidence>
<evidence type="ECO:0000256" key="4">
    <source>
        <dbReference type="PROSITE-ProRule" id="PRU01248"/>
    </source>
</evidence>
<gene>
    <name evidence="7" type="ORF">DW007_03275</name>
</gene>
<dbReference type="PANTHER" id="PTHR30349:SF41">
    <property type="entry name" value="INTEGRASE_RECOMBINASE PROTEIN MJ0367-RELATED"/>
    <property type="match status" value="1"/>
</dbReference>
<dbReference type="InterPro" id="IPR011010">
    <property type="entry name" value="DNA_brk_join_enz"/>
</dbReference>
<comment type="similarity">
    <text evidence="1">Belongs to the 'phage' integrase family.</text>
</comment>
<dbReference type="PROSITE" id="PS51898">
    <property type="entry name" value="TYR_RECOMBINASE"/>
    <property type="match status" value="1"/>
</dbReference>
<comment type="caution">
    <text evidence="7">The sequence shown here is derived from an EMBL/GenBank/DDBJ whole genome shotgun (WGS) entry which is preliminary data.</text>
</comment>
<feature type="domain" description="Core-binding (CB)" evidence="6">
    <location>
        <begin position="21"/>
        <end position="108"/>
    </location>
</feature>
<dbReference type="AlphaFoldDB" id="A0A415MEN2"/>
<accession>A0A415MEN2</accession>
<protein>
    <submittedName>
        <fullName evidence="7">Integrase</fullName>
    </submittedName>
</protein>
<evidence type="ECO:0000256" key="1">
    <source>
        <dbReference type="ARBA" id="ARBA00008857"/>
    </source>
</evidence>
<proteinExistence type="inferred from homology"/>
<organism evidence="7 8">
    <name type="scientific">Lachnospira eligens</name>
    <dbReference type="NCBI Taxonomy" id="39485"/>
    <lineage>
        <taxon>Bacteria</taxon>
        <taxon>Bacillati</taxon>
        <taxon>Bacillota</taxon>
        <taxon>Clostridia</taxon>
        <taxon>Lachnospirales</taxon>
        <taxon>Lachnospiraceae</taxon>
        <taxon>Lachnospira</taxon>
    </lineage>
</organism>
<dbReference type="GO" id="GO:0003677">
    <property type="term" value="F:DNA binding"/>
    <property type="evidence" value="ECO:0007669"/>
    <property type="project" value="UniProtKB-UniRule"/>
</dbReference>
<dbReference type="Gene3D" id="1.10.150.130">
    <property type="match status" value="1"/>
</dbReference>
<evidence type="ECO:0000313" key="8">
    <source>
        <dbReference type="Proteomes" id="UP000285201"/>
    </source>
</evidence>
<dbReference type="Gene3D" id="1.10.443.10">
    <property type="entry name" value="Intergrase catalytic core"/>
    <property type="match status" value="1"/>
</dbReference>
<dbReference type="GO" id="GO:0006310">
    <property type="term" value="P:DNA recombination"/>
    <property type="evidence" value="ECO:0007669"/>
    <property type="project" value="UniProtKB-KW"/>
</dbReference>
<name>A0A415MEN2_9FIRM</name>
<dbReference type="PANTHER" id="PTHR30349">
    <property type="entry name" value="PHAGE INTEGRASE-RELATED"/>
    <property type="match status" value="1"/>
</dbReference>
<dbReference type="Proteomes" id="UP000285201">
    <property type="component" value="Unassembled WGS sequence"/>
</dbReference>
<dbReference type="EMBL" id="QROY01000002">
    <property type="protein sequence ID" value="RHL71180.1"/>
    <property type="molecule type" value="Genomic_DNA"/>
</dbReference>
<dbReference type="RefSeq" id="WP_118370028.1">
    <property type="nucleotide sequence ID" value="NZ_QROY01000002.1"/>
</dbReference>
<dbReference type="InterPro" id="IPR010998">
    <property type="entry name" value="Integrase_recombinase_N"/>
</dbReference>
<dbReference type="InterPro" id="IPR002104">
    <property type="entry name" value="Integrase_catalytic"/>
</dbReference>
<dbReference type="GO" id="GO:0015074">
    <property type="term" value="P:DNA integration"/>
    <property type="evidence" value="ECO:0007669"/>
    <property type="project" value="InterPro"/>
</dbReference>
<dbReference type="SUPFAM" id="SSF56349">
    <property type="entry name" value="DNA breaking-rejoining enzymes"/>
    <property type="match status" value="1"/>
</dbReference>
<evidence type="ECO:0000259" key="6">
    <source>
        <dbReference type="PROSITE" id="PS51900"/>
    </source>
</evidence>
<dbReference type="Pfam" id="PF00589">
    <property type="entry name" value="Phage_integrase"/>
    <property type="match status" value="1"/>
</dbReference>
<dbReference type="InterPro" id="IPR013762">
    <property type="entry name" value="Integrase-like_cat_sf"/>
</dbReference>
<evidence type="ECO:0000256" key="3">
    <source>
        <dbReference type="ARBA" id="ARBA00023172"/>
    </source>
</evidence>
<dbReference type="InterPro" id="IPR044068">
    <property type="entry name" value="CB"/>
</dbReference>
<evidence type="ECO:0000259" key="5">
    <source>
        <dbReference type="PROSITE" id="PS51898"/>
    </source>
</evidence>
<evidence type="ECO:0000313" key="7">
    <source>
        <dbReference type="EMBL" id="RHL71180.1"/>
    </source>
</evidence>
<reference evidence="7 8" key="1">
    <citation type="submission" date="2018-08" db="EMBL/GenBank/DDBJ databases">
        <title>A genome reference for cultivated species of the human gut microbiota.</title>
        <authorList>
            <person name="Zou Y."/>
            <person name="Xue W."/>
            <person name="Luo G."/>
        </authorList>
    </citation>
    <scope>NUCLEOTIDE SEQUENCE [LARGE SCALE GENOMIC DNA]</scope>
    <source>
        <strain evidence="7 8">AF36-7BH</strain>
    </source>
</reference>
<sequence>MGRKIQHNNIVTDELLTQCNKENIELGNDFLDYLRSVDRSPNTINAYRRDLYIFWVYLLQHCDNKFFINLSKRDIARYQSFCLTEYKWSPARMRRVKSTLSSLSNYVEAILDDEYENFKPIIRKIENPANEKVFTKTVLSDEQVQGMLDYWVEKGKYDKACILALAAFSGRRKSELPRFKVSYFDDENIIYGSLYKTPEKIQTKGRGSRGKMLVAYTLAKPFKPYFDLWMNYRKEHRIESEWLFPKKINGEYIDEPMDSGTLDSWADTFSKHLGEDFYFHSLRHFFTTSCSRSGLPDDVIQMLVGWNSLDMVAVYKDIDADEQFAKYFADGEIKKIEQKALSDL</sequence>
<dbReference type="InterPro" id="IPR050090">
    <property type="entry name" value="Tyrosine_recombinase_XerCD"/>
</dbReference>
<feature type="domain" description="Tyr recombinase" evidence="5">
    <location>
        <begin position="133"/>
        <end position="328"/>
    </location>
</feature>
<dbReference type="CDD" id="cd00397">
    <property type="entry name" value="DNA_BRE_C"/>
    <property type="match status" value="1"/>
</dbReference>
<dbReference type="PROSITE" id="PS51900">
    <property type="entry name" value="CB"/>
    <property type="match status" value="1"/>
</dbReference>
<keyword evidence="2 4" id="KW-0238">DNA-binding</keyword>